<organism evidence="4 5">
    <name type="scientific">Polyplax serrata</name>
    <name type="common">Common mouse louse</name>
    <dbReference type="NCBI Taxonomy" id="468196"/>
    <lineage>
        <taxon>Eukaryota</taxon>
        <taxon>Metazoa</taxon>
        <taxon>Ecdysozoa</taxon>
        <taxon>Arthropoda</taxon>
        <taxon>Hexapoda</taxon>
        <taxon>Insecta</taxon>
        <taxon>Pterygota</taxon>
        <taxon>Neoptera</taxon>
        <taxon>Paraneoptera</taxon>
        <taxon>Psocodea</taxon>
        <taxon>Troctomorpha</taxon>
        <taxon>Phthiraptera</taxon>
        <taxon>Anoplura</taxon>
        <taxon>Polyplacidae</taxon>
        <taxon>Polyplax</taxon>
    </lineage>
</organism>
<proteinExistence type="predicted"/>
<dbReference type="SMART" id="SM00248">
    <property type="entry name" value="ANK"/>
    <property type="match status" value="4"/>
</dbReference>
<evidence type="ECO:0008006" key="6">
    <source>
        <dbReference type="Google" id="ProtNLM"/>
    </source>
</evidence>
<feature type="repeat" description="ANK" evidence="3">
    <location>
        <begin position="155"/>
        <end position="177"/>
    </location>
</feature>
<accession>A0ABR1AQX6</accession>
<dbReference type="Gene3D" id="1.25.40.20">
    <property type="entry name" value="Ankyrin repeat-containing domain"/>
    <property type="match status" value="1"/>
</dbReference>
<evidence type="ECO:0000313" key="4">
    <source>
        <dbReference type="EMBL" id="KAK6624882.1"/>
    </source>
</evidence>
<protein>
    <recommendedName>
        <fullName evidence="6">Ankyrin repeat domain-containing protein 49</fullName>
    </recommendedName>
</protein>
<dbReference type="InterPro" id="IPR002110">
    <property type="entry name" value="Ankyrin_rpt"/>
</dbReference>
<keyword evidence="2 3" id="KW-0040">ANK repeat</keyword>
<evidence type="ECO:0000256" key="2">
    <source>
        <dbReference type="ARBA" id="ARBA00023043"/>
    </source>
</evidence>
<sequence length="219" mass="24683">MSSDEDDRNHFSEEQIKEIKRISKLKKKYYNDRFQVSGWDDDTEGIVEEKEPHAKPVTEILWAAENGDLDLVKKLLSQDPELVNVKDSDGYTPLHRACYNDHSDVTEYLLSTGGDIFAKTIDLWQPLHSACRWNNAVSAAKLLEAGADINCKSKGGQTPLHLAASNGNAKETLQLLLCNTSLQPNLKNDNNETALDIARRHGKYYKLFEIVNPNINQLS</sequence>
<dbReference type="PANTHER" id="PTHR24198">
    <property type="entry name" value="ANKYRIN REPEAT AND PROTEIN KINASE DOMAIN-CONTAINING PROTEIN"/>
    <property type="match status" value="1"/>
</dbReference>
<dbReference type="EMBL" id="JAWJWF010000046">
    <property type="protein sequence ID" value="KAK6624882.1"/>
    <property type="molecule type" value="Genomic_DNA"/>
</dbReference>
<evidence type="ECO:0000256" key="3">
    <source>
        <dbReference type="PROSITE-ProRule" id="PRU00023"/>
    </source>
</evidence>
<dbReference type="PANTHER" id="PTHR24198:SF165">
    <property type="entry name" value="ANKYRIN REPEAT-CONTAINING PROTEIN-RELATED"/>
    <property type="match status" value="1"/>
</dbReference>
<dbReference type="Proteomes" id="UP001359485">
    <property type="component" value="Unassembled WGS sequence"/>
</dbReference>
<evidence type="ECO:0000256" key="1">
    <source>
        <dbReference type="ARBA" id="ARBA00022737"/>
    </source>
</evidence>
<evidence type="ECO:0000313" key="5">
    <source>
        <dbReference type="Proteomes" id="UP001359485"/>
    </source>
</evidence>
<feature type="repeat" description="ANK" evidence="3">
    <location>
        <begin position="122"/>
        <end position="154"/>
    </location>
</feature>
<dbReference type="PRINTS" id="PR01415">
    <property type="entry name" value="ANKYRIN"/>
</dbReference>
<dbReference type="PROSITE" id="PS50297">
    <property type="entry name" value="ANK_REP_REGION"/>
    <property type="match status" value="2"/>
</dbReference>
<dbReference type="SUPFAM" id="SSF48403">
    <property type="entry name" value="Ankyrin repeat"/>
    <property type="match status" value="1"/>
</dbReference>
<keyword evidence="5" id="KW-1185">Reference proteome</keyword>
<dbReference type="PROSITE" id="PS50088">
    <property type="entry name" value="ANK_REPEAT"/>
    <property type="match status" value="3"/>
</dbReference>
<keyword evidence="1" id="KW-0677">Repeat</keyword>
<dbReference type="InterPro" id="IPR036770">
    <property type="entry name" value="Ankyrin_rpt-contain_sf"/>
</dbReference>
<reference evidence="4 5" key="1">
    <citation type="submission" date="2023-09" db="EMBL/GenBank/DDBJ databases">
        <title>Genomes of two closely related lineages of the louse Polyplax serrata with different host specificities.</title>
        <authorList>
            <person name="Martinu J."/>
            <person name="Tarabai H."/>
            <person name="Stefka J."/>
            <person name="Hypsa V."/>
        </authorList>
    </citation>
    <scope>NUCLEOTIDE SEQUENCE [LARGE SCALE GENOMIC DNA]</scope>
    <source>
        <strain evidence="4">98ZLc_SE</strain>
    </source>
</reference>
<gene>
    <name evidence="4" type="ORF">RUM44_011746</name>
</gene>
<feature type="repeat" description="ANK" evidence="3">
    <location>
        <begin position="89"/>
        <end position="121"/>
    </location>
</feature>
<dbReference type="Pfam" id="PF12796">
    <property type="entry name" value="Ank_2"/>
    <property type="match status" value="1"/>
</dbReference>
<dbReference type="Pfam" id="PF00023">
    <property type="entry name" value="Ank"/>
    <property type="match status" value="1"/>
</dbReference>
<name>A0ABR1AQX6_POLSC</name>
<comment type="caution">
    <text evidence="4">The sequence shown here is derived from an EMBL/GenBank/DDBJ whole genome shotgun (WGS) entry which is preliminary data.</text>
</comment>